<comment type="caution">
    <text evidence="2">The sequence shown here is derived from an EMBL/GenBank/DDBJ whole genome shotgun (WGS) entry which is preliminary data.</text>
</comment>
<dbReference type="InterPro" id="IPR024079">
    <property type="entry name" value="MetalloPept_cat_dom_sf"/>
</dbReference>
<keyword evidence="2" id="KW-0482">Metalloprotease</keyword>
<evidence type="ECO:0000313" key="2">
    <source>
        <dbReference type="EMBL" id="KAF4595935.1"/>
    </source>
</evidence>
<dbReference type="Proteomes" id="UP000562929">
    <property type="component" value="Unassembled WGS sequence"/>
</dbReference>
<dbReference type="SUPFAM" id="SSF55486">
    <property type="entry name" value="Metalloproteases ('zincins'), catalytic domain"/>
    <property type="match status" value="1"/>
</dbReference>
<organism evidence="2 3">
    <name type="scientific">Ophiocordyceps camponoti-floridani</name>
    <dbReference type="NCBI Taxonomy" id="2030778"/>
    <lineage>
        <taxon>Eukaryota</taxon>
        <taxon>Fungi</taxon>
        <taxon>Dikarya</taxon>
        <taxon>Ascomycota</taxon>
        <taxon>Pezizomycotina</taxon>
        <taxon>Sordariomycetes</taxon>
        <taxon>Hypocreomycetidae</taxon>
        <taxon>Hypocreales</taxon>
        <taxon>Ophiocordycipitaceae</taxon>
        <taxon>Ophiocordyceps</taxon>
    </lineage>
</organism>
<evidence type="ECO:0000313" key="3">
    <source>
        <dbReference type="Proteomes" id="UP000562929"/>
    </source>
</evidence>
<keyword evidence="2" id="KW-0645">Protease</keyword>
<comment type="similarity">
    <text evidence="1">Belongs to the peptidase M43B family.</text>
</comment>
<dbReference type="OrthoDB" id="4907456at2759"/>
<protein>
    <submittedName>
        <fullName evidence="2">Metalloprotease 1</fullName>
    </submittedName>
</protein>
<dbReference type="GO" id="GO:0006508">
    <property type="term" value="P:proteolysis"/>
    <property type="evidence" value="ECO:0007669"/>
    <property type="project" value="UniProtKB-KW"/>
</dbReference>
<proteinExistence type="inferred from homology"/>
<dbReference type="Gene3D" id="3.40.390.10">
    <property type="entry name" value="Collagenase (Catalytic Domain)"/>
    <property type="match status" value="1"/>
</dbReference>
<sequence length="241" mass="28017">MEIKTYVTVIIEEAGPVYKTPAERGYISDQSILKQMELLNEAYEPAGFYFSLQRTVNMMQPSWFSNETILNVTRRESLQTLVHQGKYSDLNLVFMKDLLLEKGVLGQTQLPRPTYDDDGGFYTDGPIMLSHAAPEIVNGQWTTGKTVIHEVGHWFGLGHPDKDECRKQNYRCCVSGKPLFEVEEPRKAWSNYMFPWMTSKNQTFTRGQVDYMRREYVRLRLPEVHIKNQRFDHLMAKLPAP</sequence>
<keyword evidence="2" id="KW-0378">Hydrolase</keyword>
<accession>A0A8H4VI44</accession>
<name>A0A8H4VI44_9HYPO</name>
<gene>
    <name evidence="2" type="ORF">GQ602_001548</name>
</gene>
<dbReference type="PANTHER" id="PTHR47466">
    <property type="match status" value="1"/>
</dbReference>
<dbReference type="EMBL" id="JAACLJ010000001">
    <property type="protein sequence ID" value="KAF4595935.1"/>
    <property type="molecule type" value="Genomic_DNA"/>
</dbReference>
<dbReference type="AlphaFoldDB" id="A0A8H4VI44"/>
<evidence type="ECO:0000256" key="1">
    <source>
        <dbReference type="ARBA" id="ARBA00008721"/>
    </source>
</evidence>
<dbReference type="PANTHER" id="PTHR47466:SF1">
    <property type="entry name" value="METALLOPROTEASE MEP1 (AFU_ORTHOLOGUE AFUA_1G07730)-RELATED"/>
    <property type="match status" value="1"/>
</dbReference>
<dbReference type="GO" id="GO:0008237">
    <property type="term" value="F:metallopeptidase activity"/>
    <property type="evidence" value="ECO:0007669"/>
    <property type="project" value="UniProtKB-KW"/>
</dbReference>
<reference evidence="2 3" key="1">
    <citation type="journal article" date="2020" name="G3 (Bethesda)">
        <title>Genetic Underpinnings of Host Manipulation by Ophiocordyceps as Revealed by Comparative Transcriptomics.</title>
        <authorList>
            <person name="Will I."/>
            <person name="Das B."/>
            <person name="Trinh T."/>
            <person name="Brachmann A."/>
            <person name="Ohm R.A."/>
            <person name="de Bekker C."/>
        </authorList>
    </citation>
    <scope>NUCLEOTIDE SEQUENCE [LARGE SCALE GENOMIC DNA]</scope>
    <source>
        <strain evidence="2 3">EC05</strain>
    </source>
</reference>
<keyword evidence="3" id="KW-1185">Reference proteome</keyword>